<evidence type="ECO:0000313" key="2">
    <source>
        <dbReference type="Proteomes" id="UP000324222"/>
    </source>
</evidence>
<evidence type="ECO:0000313" key="1">
    <source>
        <dbReference type="EMBL" id="MPC14840.1"/>
    </source>
</evidence>
<organism evidence="1 2">
    <name type="scientific">Portunus trituberculatus</name>
    <name type="common">Swimming crab</name>
    <name type="synonym">Neptunus trituberculatus</name>
    <dbReference type="NCBI Taxonomy" id="210409"/>
    <lineage>
        <taxon>Eukaryota</taxon>
        <taxon>Metazoa</taxon>
        <taxon>Ecdysozoa</taxon>
        <taxon>Arthropoda</taxon>
        <taxon>Crustacea</taxon>
        <taxon>Multicrustacea</taxon>
        <taxon>Malacostraca</taxon>
        <taxon>Eumalacostraca</taxon>
        <taxon>Eucarida</taxon>
        <taxon>Decapoda</taxon>
        <taxon>Pleocyemata</taxon>
        <taxon>Brachyura</taxon>
        <taxon>Eubrachyura</taxon>
        <taxon>Portunoidea</taxon>
        <taxon>Portunidae</taxon>
        <taxon>Portuninae</taxon>
        <taxon>Portunus</taxon>
    </lineage>
</organism>
<dbReference type="EMBL" id="VSRR010000382">
    <property type="protein sequence ID" value="MPC14840.1"/>
    <property type="molecule type" value="Genomic_DNA"/>
</dbReference>
<name>A0A5B7CZG8_PORTR</name>
<protein>
    <submittedName>
        <fullName evidence="1">Uncharacterized protein</fullName>
    </submittedName>
</protein>
<proteinExistence type="predicted"/>
<dbReference type="OrthoDB" id="5971912at2759"/>
<reference evidence="1 2" key="1">
    <citation type="submission" date="2019-05" db="EMBL/GenBank/DDBJ databases">
        <title>Another draft genome of Portunus trituberculatus and its Hox gene families provides insights of decapod evolution.</title>
        <authorList>
            <person name="Jeong J.-H."/>
            <person name="Song I."/>
            <person name="Kim S."/>
            <person name="Choi T."/>
            <person name="Kim D."/>
            <person name="Ryu S."/>
            <person name="Kim W."/>
        </authorList>
    </citation>
    <scope>NUCLEOTIDE SEQUENCE [LARGE SCALE GENOMIC DNA]</scope>
    <source>
        <tissue evidence="1">Muscle</tissue>
    </source>
</reference>
<comment type="caution">
    <text evidence="1">The sequence shown here is derived from an EMBL/GenBank/DDBJ whole genome shotgun (WGS) entry which is preliminary data.</text>
</comment>
<sequence length="136" mass="15899">MSESSSSDDAVAVTTFLLAYRKFRRKRKDRCIRPSPNKKEKKTVKSTILPEPRLKDTDSMRQCIHLNREQYHDLLQLMTPHIKKEDTHMKDAVTADERLTLTLRYLTTDQCTCMKYYSTILCGSVALFKWKPGHMS</sequence>
<accession>A0A5B7CZG8</accession>
<dbReference type="AlphaFoldDB" id="A0A5B7CZG8"/>
<keyword evidence="2" id="KW-1185">Reference proteome</keyword>
<gene>
    <name evidence="1" type="ORF">E2C01_007616</name>
</gene>
<dbReference type="Proteomes" id="UP000324222">
    <property type="component" value="Unassembled WGS sequence"/>
</dbReference>